<feature type="non-terminal residue" evidence="1">
    <location>
        <position position="1"/>
    </location>
</feature>
<dbReference type="EMBL" id="CAJOBA010023060">
    <property type="protein sequence ID" value="CAF3920076.1"/>
    <property type="molecule type" value="Genomic_DNA"/>
</dbReference>
<comment type="caution">
    <text evidence="1">The sequence shown here is derived from an EMBL/GenBank/DDBJ whole genome shotgun (WGS) entry which is preliminary data.</text>
</comment>
<protein>
    <submittedName>
        <fullName evidence="1">Uncharacterized protein</fullName>
    </submittedName>
</protein>
<evidence type="ECO:0000313" key="2">
    <source>
        <dbReference type="EMBL" id="CAF3920076.1"/>
    </source>
</evidence>
<sequence>GTLNGVSLINWFLIKNLSLTDIHPEIVFDEQTATFYVGSNTQ</sequence>
<accession>A0A8S2GEU1</accession>
<evidence type="ECO:0000313" key="1">
    <source>
        <dbReference type="EMBL" id="CAF1687592.1"/>
    </source>
</evidence>
<feature type="non-terminal residue" evidence="1">
    <location>
        <position position="42"/>
    </location>
</feature>
<gene>
    <name evidence="1" type="ORF">OVA965_LOCUS46255</name>
    <name evidence="2" type="ORF">TMI583_LOCUS21261</name>
</gene>
<name>A0A8S2GEU1_9BILA</name>
<dbReference type="EMBL" id="CAJNOK010085115">
    <property type="protein sequence ID" value="CAF1687592.1"/>
    <property type="molecule type" value="Genomic_DNA"/>
</dbReference>
<dbReference type="AlphaFoldDB" id="A0A8S2GEU1"/>
<dbReference type="Proteomes" id="UP000682733">
    <property type="component" value="Unassembled WGS sequence"/>
</dbReference>
<organism evidence="1 3">
    <name type="scientific">Didymodactylos carnosus</name>
    <dbReference type="NCBI Taxonomy" id="1234261"/>
    <lineage>
        <taxon>Eukaryota</taxon>
        <taxon>Metazoa</taxon>
        <taxon>Spiralia</taxon>
        <taxon>Gnathifera</taxon>
        <taxon>Rotifera</taxon>
        <taxon>Eurotatoria</taxon>
        <taxon>Bdelloidea</taxon>
        <taxon>Philodinida</taxon>
        <taxon>Philodinidae</taxon>
        <taxon>Didymodactylos</taxon>
    </lineage>
</organism>
<evidence type="ECO:0000313" key="3">
    <source>
        <dbReference type="Proteomes" id="UP000677228"/>
    </source>
</evidence>
<dbReference type="Proteomes" id="UP000677228">
    <property type="component" value="Unassembled WGS sequence"/>
</dbReference>
<proteinExistence type="predicted"/>
<reference evidence="1" key="1">
    <citation type="submission" date="2021-02" db="EMBL/GenBank/DDBJ databases">
        <authorList>
            <person name="Nowell W R."/>
        </authorList>
    </citation>
    <scope>NUCLEOTIDE SEQUENCE</scope>
</reference>